<dbReference type="RefSeq" id="WP_209138214.1">
    <property type="nucleotide sequence ID" value="NZ_JAGHKO010000001.1"/>
</dbReference>
<evidence type="ECO:0000313" key="2">
    <source>
        <dbReference type="EMBL" id="MBO9200159.1"/>
    </source>
</evidence>
<dbReference type="Proteomes" id="UP000677244">
    <property type="component" value="Unassembled WGS sequence"/>
</dbReference>
<proteinExistence type="predicted"/>
<evidence type="ECO:0008006" key="4">
    <source>
        <dbReference type="Google" id="ProtNLM"/>
    </source>
</evidence>
<keyword evidence="1" id="KW-0812">Transmembrane</keyword>
<feature type="transmembrane region" description="Helical" evidence="1">
    <location>
        <begin position="113"/>
        <end position="134"/>
    </location>
</feature>
<dbReference type="EMBL" id="JAGHKO010000001">
    <property type="protein sequence ID" value="MBO9200159.1"/>
    <property type="molecule type" value="Genomic_DNA"/>
</dbReference>
<feature type="transmembrane region" description="Helical" evidence="1">
    <location>
        <begin position="44"/>
        <end position="61"/>
    </location>
</feature>
<sequence length="497" mass="56573">MPENKNGTYQITITGSKRYSLLLGKYMYSLGAGIVFLFSCFTSYYRELAYIFTIVTVLMILNRLGKGIILRELIALHSLFVCVFMPTLGYTIFTKENGMAKLWVRYMPIPEEQYFSFALPAMALFVGVLCWPITSTNASDHGEGINVLLEKASKQLLTIPKLGLYLMIVGAISLFLLPYMPVFLQFVITLVFWSSFSGVLYIYYNKEFKFKKLILLAFGAFLLMNALGSGMFTILVYMGITMFSFFFLGNKISFLKKLLVFTLVFVVIFTLQGVKGSYRNATWIQGYQGNKAVLFVDLFVKRLQNTSSFFDERSLFPIYYRTNQGFNIALVMRRFPSVEPHDNGVNLGKSFLSAFVPRLLWPDKPEAGGQFNMKHYTGININGWSTNVGPLGEAYGSFGNVGGIAFMFVLGAFIRWAYVRIFVISRKLPLMLFWIPVIFYQITYSAESDTLQIFNSLVKSAFFVWMLLKIFPKLFAKSKKLSASALPKNFQNTNLLN</sequence>
<gene>
    <name evidence="2" type="ORF">J7I42_07815</name>
</gene>
<feature type="transmembrane region" description="Helical" evidence="1">
    <location>
        <begin position="155"/>
        <end position="177"/>
    </location>
</feature>
<protein>
    <recommendedName>
        <fullName evidence="4">Oligosaccharide repeat unit polymerase</fullName>
    </recommendedName>
</protein>
<feature type="transmembrane region" description="Helical" evidence="1">
    <location>
        <begin position="257"/>
        <end position="274"/>
    </location>
</feature>
<evidence type="ECO:0000256" key="1">
    <source>
        <dbReference type="SAM" id="Phobius"/>
    </source>
</evidence>
<organism evidence="2 3">
    <name type="scientific">Niastella soli</name>
    <dbReference type="NCBI Taxonomy" id="2821487"/>
    <lineage>
        <taxon>Bacteria</taxon>
        <taxon>Pseudomonadati</taxon>
        <taxon>Bacteroidota</taxon>
        <taxon>Chitinophagia</taxon>
        <taxon>Chitinophagales</taxon>
        <taxon>Chitinophagaceae</taxon>
        <taxon>Niastella</taxon>
    </lineage>
</organism>
<feature type="transmembrane region" description="Helical" evidence="1">
    <location>
        <begin position="183"/>
        <end position="203"/>
    </location>
</feature>
<feature type="transmembrane region" description="Helical" evidence="1">
    <location>
        <begin position="21"/>
        <end position="38"/>
    </location>
</feature>
<name>A0ABS3YQG8_9BACT</name>
<keyword evidence="3" id="KW-1185">Reference proteome</keyword>
<keyword evidence="1" id="KW-1133">Transmembrane helix</keyword>
<accession>A0ABS3YQG8</accession>
<reference evidence="2 3" key="1">
    <citation type="submission" date="2021-03" db="EMBL/GenBank/DDBJ databases">
        <title>Assistant Professor.</title>
        <authorList>
            <person name="Huq M.A."/>
        </authorList>
    </citation>
    <scope>NUCLEOTIDE SEQUENCE [LARGE SCALE GENOMIC DNA]</scope>
    <source>
        <strain evidence="2 3">MAH-29</strain>
    </source>
</reference>
<feature type="transmembrane region" description="Helical" evidence="1">
    <location>
        <begin position="73"/>
        <end position="93"/>
    </location>
</feature>
<feature type="transmembrane region" description="Helical" evidence="1">
    <location>
        <begin position="210"/>
        <end position="228"/>
    </location>
</feature>
<feature type="transmembrane region" description="Helical" evidence="1">
    <location>
        <begin position="394"/>
        <end position="416"/>
    </location>
</feature>
<evidence type="ECO:0000313" key="3">
    <source>
        <dbReference type="Proteomes" id="UP000677244"/>
    </source>
</evidence>
<keyword evidence="1" id="KW-0472">Membrane</keyword>
<comment type="caution">
    <text evidence="2">The sequence shown here is derived from an EMBL/GenBank/DDBJ whole genome shotgun (WGS) entry which is preliminary data.</text>
</comment>